<dbReference type="CDD" id="cd07473">
    <property type="entry name" value="Peptidases_S8_Subtilisin_like"/>
    <property type="match status" value="1"/>
</dbReference>
<feature type="active site" description="Charge relay system" evidence="6">
    <location>
        <position position="126"/>
    </location>
</feature>
<dbReference type="InterPro" id="IPR051048">
    <property type="entry name" value="Peptidase_S8/S53_subtilisin"/>
</dbReference>
<keyword evidence="3" id="KW-0732">Signal</keyword>
<dbReference type="PANTHER" id="PTHR43399:SF4">
    <property type="entry name" value="CELL WALL-ASSOCIATED PROTEASE"/>
    <property type="match status" value="1"/>
</dbReference>
<dbReference type="InterPro" id="IPR022398">
    <property type="entry name" value="Peptidase_S8_His-AS"/>
</dbReference>
<sequence>MINSQFSINDQFPISNDQTLGIGFWGFIERWALGFGVLLSLIVSGSVIVHRGAIAMGAKEEREGTVYMAGLEAAVSDSVVRRSGAGKFVTPDDPDFYKQDYLQRIGAQAAWAYATGSAEVVVAVVDSGVDIDHPDLAGNIWRNSNEVPGNGIDDDRNGYVDDVNGWDFIRAAADPRPKFDEPYTKVGQIHGTVVAGVVAARGNNGAGIAGVSWRAKIMSLRVLNGLGEGKTSDVAAAVEYARAMGARIINLSFVGHDSSLTMTEAIQDAWQEGILVVAAGGNEVREGINLDAAPAYPVCQNGSNGQNWVLGVTSVDLADRRASFSNYGSSCIDVAAPGVSVYSTVVYRPTIEGFDRPYSGWWTGTSVAAPQVSGAAALLWSMKPSLSLRQVQDLIKEYGRDIDHLNTDIGGLLGRRLDLEATLAQAEKTAARPAARGNQARLAAPSFIIAAPLAGRAPQVRVFDDRAKQLHAFYAFPQSFRAGVNIAAGDLDGDGEIEIIAAARKGASPQVHVYALSGTRKSSFLAYHPGFAGGVNVAVGDLDGDGVQEIITAPMAGGGPHVRVFGMDGSVQTQFFAFDEQDRLGVSIAAGDTDGDGRDEVIAGSGAGREAAVRIFRADGTLRRELIVFPSSFRGGVTVAAVDLDGDGDDEIVAGAGKGGGPQVRVMTADGEVYLQFFAFAPSFRGGVTVAAADINKDGREEVIVGAGPGGAPQIAVYNSEGVVLSRFGAFEAGFRQGMNVASGD</sequence>
<dbReference type="AlphaFoldDB" id="A0A1F7UKP5"/>
<dbReference type="Pfam" id="PF13517">
    <property type="entry name" value="FG-GAP_3"/>
    <property type="match status" value="2"/>
</dbReference>
<dbReference type="Pfam" id="PF00082">
    <property type="entry name" value="Peptidase_S8"/>
    <property type="match status" value="1"/>
</dbReference>
<dbReference type="InterPro" id="IPR036852">
    <property type="entry name" value="Peptidase_S8/S53_dom_sf"/>
</dbReference>
<evidence type="ECO:0000256" key="2">
    <source>
        <dbReference type="ARBA" id="ARBA00022670"/>
    </source>
</evidence>
<evidence type="ECO:0000256" key="6">
    <source>
        <dbReference type="PROSITE-ProRule" id="PRU01240"/>
    </source>
</evidence>
<comment type="similarity">
    <text evidence="1 6 7">Belongs to the peptidase S8 family.</text>
</comment>
<evidence type="ECO:0000313" key="9">
    <source>
        <dbReference type="EMBL" id="OGL78856.1"/>
    </source>
</evidence>
<feature type="active site" description="Charge relay system" evidence="6">
    <location>
        <position position="190"/>
    </location>
</feature>
<dbReference type="STRING" id="1802397.A3J43_01715"/>
<name>A0A1F7UKP5_9BACT</name>
<dbReference type="GO" id="GO:0006508">
    <property type="term" value="P:proteolysis"/>
    <property type="evidence" value="ECO:0007669"/>
    <property type="project" value="UniProtKB-KW"/>
</dbReference>
<dbReference type="Proteomes" id="UP000176604">
    <property type="component" value="Unassembled WGS sequence"/>
</dbReference>
<dbReference type="GO" id="GO:0004252">
    <property type="term" value="F:serine-type endopeptidase activity"/>
    <property type="evidence" value="ECO:0007669"/>
    <property type="project" value="UniProtKB-UniRule"/>
</dbReference>
<dbReference type="Gene3D" id="2.130.10.130">
    <property type="entry name" value="Integrin alpha, N-terminal"/>
    <property type="match status" value="2"/>
</dbReference>
<reference evidence="9 10" key="1">
    <citation type="journal article" date="2016" name="Nat. Commun.">
        <title>Thousands of microbial genomes shed light on interconnected biogeochemical processes in an aquifer system.</title>
        <authorList>
            <person name="Anantharaman K."/>
            <person name="Brown C.T."/>
            <person name="Hug L.A."/>
            <person name="Sharon I."/>
            <person name="Castelle C.J."/>
            <person name="Probst A.J."/>
            <person name="Thomas B.C."/>
            <person name="Singh A."/>
            <person name="Wilkins M.J."/>
            <person name="Karaoz U."/>
            <person name="Brodie E.L."/>
            <person name="Williams K.H."/>
            <person name="Hubbard S.S."/>
            <person name="Banfield J.F."/>
        </authorList>
    </citation>
    <scope>NUCLEOTIDE SEQUENCE [LARGE SCALE GENOMIC DNA]</scope>
</reference>
<dbReference type="InterPro" id="IPR023828">
    <property type="entry name" value="Peptidase_S8_Ser-AS"/>
</dbReference>
<protein>
    <recommendedName>
        <fullName evidence="8">Peptidase S8/S53 domain-containing protein</fullName>
    </recommendedName>
</protein>
<dbReference type="InterPro" id="IPR015500">
    <property type="entry name" value="Peptidase_S8_subtilisin-rel"/>
</dbReference>
<evidence type="ECO:0000256" key="4">
    <source>
        <dbReference type="ARBA" id="ARBA00022801"/>
    </source>
</evidence>
<feature type="domain" description="Peptidase S8/S53" evidence="8">
    <location>
        <begin position="119"/>
        <end position="396"/>
    </location>
</feature>
<keyword evidence="5 6" id="KW-0720">Serine protease</keyword>
<dbReference type="InterPro" id="IPR034204">
    <property type="entry name" value="PfSUB1-like_cat_dom"/>
</dbReference>
<dbReference type="PROSITE" id="PS00137">
    <property type="entry name" value="SUBTILASE_HIS"/>
    <property type="match status" value="1"/>
</dbReference>
<dbReference type="PRINTS" id="PR00723">
    <property type="entry name" value="SUBTILISIN"/>
</dbReference>
<dbReference type="EMBL" id="MGEF01000023">
    <property type="protein sequence ID" value="OGL78856.1"/>
    <property type="molecule type" value="Genomic_DNA"/>
</dbReference>
<dbReference type="InterPro" id="IPR013517">
    <property type="entry name" value="FG-GAP"/>
</dbReference>
<keyword evidence="4 6" id="KW-0378">Hydrolase</keyword>
<evidence type="ECO:0000256" key="1">
    <source>
        <dbReference type="ARBA" id="ARBA00011073"/>
    </source>
</evidence>
<evidence type="ECO:0000256" key="7">
    <source>
        <dbReference type="RuleBase" id="RU003355"/>
    </source>
</evidence>
<dbReference type="SUPFAM" id="SSF69318">
    <property type="entry name" value="Integrin alpha N-terminal domain"/>
    <property type="match status" value="1"/>
</dbReference>
<evidence type="ECO:0000313" key="10">
    <source>
        <dbReference type="Proteomes" id="UP000176604"/>
    </source>
</evidence>
<dbReference type="PROSITE" id="PS51892">
    <property type="entry name" value="SUBTILASE"/>
    <property type="match status" value="1"/>
</dbReference>
<dbReference type="InterPro" id="IPR000209">
    <property type="entry name" value="Peptidase_S8/S53_dom"/>
</dbReference>
<accession>A0A1F7UKP5</accession>
<proteinExistence type="inferred from homology"/>
<dbReference type="InterPro" id="IPR028994">
    <property type="entry name" value="Integrin_alpha_N"/>
</dbReference>
<evidence type="ECO:0000259" key="8">
    <source>
        <dbReference type="Pfam" id="PF00082"/>
    </source>
</evidence>
<dbReference type="PANTHER" id="PTHR43399">
    <property type="entry name" value="SUBTILISIN-RELATED"/>
    <property type="match status" value="1"/>
</dbReference>
<keyword evidence="2 6" id="KW-0645">Protease</keyword>
<evidence type="ECO:0000256" key="3">
    <source>
        <dbReference type="ARBA" id="ARBA00022729"/>
    </source>
</evidence>
<dbReference type="InterPro" id="IPR023827">
    <property type="entry name" value="Peptidase_S8_Asp-AS"/>
</dbReference>
<organism evidence="9 10">
    <name type="scientific">Candidatus Uhrbacteria bacterium RIFCSPHIGHO2_12_FULL_54_23</name>
    <dbReference type="NCBI Taxonomy" id="1802397"/>
    <lineage>
        <taxon>Bacteria</taxon>
        <taxon>Candidatus Uhriibacteriota</taxon>
    </lineage>
</organism>
<dbReference type="Gene3D" id="3.40.50.200">
    <property type="entry name" value="Peptidase S8/S53 domain"/>
    <property type="match status" value="1"/>
</dbReference>
<dbReference type="PROSITE" id="PS00138">
    <property type="entry name" value="SUBTILASE_SER"/>
    <property type="match status" value="1"/>
</dbReference>
<feature type="active site" description="Charge relay system" evidence="6">
    <location>
        <position position="366"/>
    </location>
</feature>
<dbReference type="PROSITE" id="PS00136">
    <property type="entry name" value="SUBTILASE_ASP"/>
    <property type="match status" value="1"/>
</dbReference>
<dbReference type="SUPFAM" id="SSF52743">
    <property type="entry name" value="Subtilisin-like"/>
    <property type="match status" value="1"/>
</dbReference>
<gene>
    <name evidence="9" type="ORF">A3J43_01715</name>
</gene>
<comment type="caution">
    <text evidence="9">The sequence shown here is derived from an EMBL/GenBank/DDBJ whole genome shotgun (WGS) entry which is preliminary data.</text>
</comment>
<evidence type="ECO:0000256" key="5">
    <source>
        <dbReference type="ARBA" id="ARBA00022825"/>
    </source>
</evidence>